<dbReference type="PANTHER" id="PTHR30399">
    <property type="entry name" value="UNCHARACTERIZED PROTEIN YGJP"/>
    <property type="match status" value="1"/>
</dbReference>
<evidence type="ECO:0000313" key="2">
    <source>
        <dbReference type="EMBL" id="GAA5503720.1"/>
    </source>
</evidence>
<dbReference type="EMBL" id="BAABRN010000063">
    <property type="protein sequence ID" value="GAA5503720.1"/>
    <property type="molecule type" value="Genomic_DNA"/>
</dbReference>
<proteinExistence type="predicted"/>
<dbReference type="Pfam" id="PF01863">
    <property type="entry name" value="YgjP-like"/>
    <property type="match status" value="1"/>
</dbReference>
<organism evidence="2 3">
    <name type="scientific">Deinococcus xinjiangensis</name>
    <dbReference type="NCBI Taxonomy" id="457454"/>
    <lineage>
        <taxon>Bacteria</taxon>
        <taxon>Thermotogati</taxon>
        <taxon>Deinococcota</taxon>
        <taxon>Deinococci</taxon>
        <taxon>Deinococcales</taxon>
        <taxon>Deinococcaceae</taxon>
        <taxon>Deinococcus</taxon>
    </lineage>
</organism>
<keyword evidence="3" id="KW-1185">Reference proteome</keyword>
<comment type="caution">
    <text evidence="2">The sequence shown here is derived from an EMBL/GenBank/DDBJ whole genome shotgun (WGS) entry which is preliminary data.</text>
</comment>
<dbReference type="InterPro" id="IPR053136">
    <property type="entry name" value="UTP_pyrophosphatase-like"/>
</dbReference>
<dbReference type="Proteomes" id="UP001458946">
    <property type="component" value="Unassembled WGS sequence"/>
</dbReference>
<dbReference type="Gene3D" id="3.30.2010.10">
    <property type="entry name" value="Metalloproteases ('zincins'), catalytic domain"/>
    <property type="match status" value="1"/>
</dbReference>
<dbReference type="PANTHER" id="PTHR30399:SF1">
    <property type="entry name" value="UTP PYROPHOSPHATASE"/>
    <property type="match status" value="1"/>
</dbReference>
<reference evidence="2 3" key="1">
    <citation type="submission" date="2024-02" db="EMBL/GenBank/DDBJ databases">
        <title>Deinococcus xinjiangensis NBRC 107630.</title>
        <authorList>
            <person name="Ichikawa N."/>
            <person name="Katano-Makiyama Y."/>
            <person name="Hidaka K."/>
        </authorList>
    </citation>
    <scope>NUCLEOTIDE SEQUENCE [LARGE SCALE GENOMIC DNA]</scope>
    <source>
        <strain evidence="2 3">NBRC 107630</strain>
    </source>
</reference>
<evidence type="ECO:0000259" key="1">
    <source>
        <dbReference type="Pfam" id="PF01863"/>
    </source>
</evidence>
<evidence type="ECO:0000313" key="3">
    <source>
        <dbReference type="Proteomes" id="UP001458946"/>
    </source>
</evidence>
<dbReference type="InterPro" id="IPR002725">
    <property type="entry name" value="YgjP-like_metallopeptidase"/>
</dbReference>
<name>A0ABP9VHG9_9DEIO</name>
<dbReference type="CDD" id="cd07344">
    <property type="entry name" value="M48_yhfN_like"/>
    <property type="match status" value="1"/>
</dbReference>
<feature type="domain" description="YgjP-like metallopeptidase" evidence="1">
    <location>
        <begin position="42"/>
        <end position="249"/>
    </location>
</feature>
<gene>
    <name evidence="2" type="ORF">Dxin01_03481</name>
</gene>
<sequence length="255" mass="29398">MTCSRKSCPLPGTVMPELKGGQRVAEYGTTRIPYTLKRSERRTLSIEVKSDGSVLAVAPLGAPEHEVRWKVEKRGAWILKQQRELAKLPPPLPERQYVSGESWRYLGRQHRLRVVIGPQEGVRVTRGELLVAVRSTDRTQKVLDAWLRNRTESILMERMQACLERAGHYGIHHSGEFQLRQMKTKWGSCTKTGKLAFNPSLVQAPKDCIDYVILHELCHLKEFSHSAAYYQLLGRVLPDWKRRRERLNRLVELPQ</sequence>
<accession>A0ABP9VHG9</accession>
<protein>
    <recommendedName>
        <fullName evidence="1">YgjP-like metallopeptidase domain-containing protein</fullName>
    </recommendedName>
</protein>